<evidence type="ECO:0000313" key="3">
    <source>
        <dbReference type="Proteomes" id="UP000019335"/>
    </source>
</evidence>
<dbReference type="EMBL" id="AZIL01000861">
    <property type="protein sequence ID" value="EWM25669.1"/>
    <property type="molecule type" value="Genomic_DNA"/>
</dbReference>
<dbReference type="Proteomes" id="UP000019335">
    <property type="component" value="Chromosome 10"/>
</dbReference>
<keyword evidence="1" id="KW-1133">Transmembrane helix</keyword>
<evidence type="ECO:0000256" key="1">
    <source>
        <dbReference type="SAM" id="Phobius"/>
    </source>
</evidence>
<accession>W7TZ41</accession>
<comment type="caution">
    <text evidence="2">The sequence shown here is derived from an EMBL/GenBank/DDBJ whole genome shotgun (WGS) entry which is preliminary data.</text>
</comment>
<reference evidence="2 3" key="1">
    <citation type="journal article" date="2014" name="Mol. Plant">
        <title>Chromosome Scale Genome Assembly and Transcriptome Profiling of Nannochloropsis gaditana in Nitrogen Depletion.</title>
        <authorList>
            <person name="Corteggiani Carpinelli E."/>
            <person name="Telatin A."/>
            <person name="Vitulo N."/>
            <person name="Forcato C."/>
            <person name="D'Angelo M."/>
            <person name="Schiavon R."/>
            <person name="Vezzi A."/>
            <person name="Giacometti G.M."/>
            <person name="Morosinotto T."/>
            <person name="Valle G."/>
        </authorList>
    </citation>
    <scope>NUCLEOTIDE SEQUENCE [LARGE SCALE GENOMIC DNA]</scope>
    <source>
        <strain evidence="2 3">B-31</strain>
    </source>
</reference>
<name>W7TZ41_9STRA</name>
<gene>
    <name evidence="2" type="ORF">Naga_100355g2</name>
</gene>
<organism evidence="2 3">
    <name type="scientific">Nannochloropsis gaditana</name>
    <dbReference type="NCBI Taxonomy" id="72520"/>
    <lineage>
        <taxon>Eukaryota</taxon>
        <taxon>Sar</taxon>
        <taxon>Stramenopiles</taxon>
        <taxon>Ochrophyta</taxon>
        <taxon>Eustigmatophyceae</taxon>
        <taxon>Eustigmatales</taxon>
        <taxon>Monodopsidaceae</taxon>
        <taxon>Nannochloropsis</taxon>
    </lineage>
</organism>
<keyword evidence="1" id="KW-0812">Transmembrane</keyword>
<keyword evidence="3" id="KW-1185">Reference proteome</keyword>
<proteinExistence type="predicted"/>
<keyword evidence="1" id="KW-0472">Membrane</keyword>
<evidence type="ECO:0000313" key="2">
    <source>
        <dbReference type="EMBL" id="EWM25669.1"/>
    </source>
</evidence>
<dbReference type="AlphaFoldDB" id="W7TZ41"/>
<sequence length="140" mass="16089">MSTHFVRRSNNVLFLCYKYLPVDAVIASHTVHRRPIFVPWLKTDVYLAISCCYGEYHCLVLFSSFLITLVRVLFFSLLPHHPTLPPHHQPGNVLSQRHLSLCSFHFFPSPLTVSCGCIFALRSFLPSPCPHPIREQGMRL</sequence>
<protein>
    <submittedName>
        <fullName evidence="2">Uncharacterized protein</fullName>
    </submittedName>
</protein>
<feature type="transmembrane region" description="Helical" evidence="1">
    <location>
        <begin position="58"/>
        <end position="78"/>
    </location>
</feature>